<gene>
    <name evidence="2" type="ORF">MSAR_12360</name>
</gene>
<name>A0A7I7SNI7_9MYCO</name>
<evidence type="ECO:0000313" key="2">
    <source>
        <dbReference type="EMBL" id="BBY58100.1"/>
    </source>
</evidence>
<reference evidence="2 3" key="1">
    <citation type="journal article" date="2019" name="Emerg. Microbes Infect.">
        <title>Comprehensive subspecies identification of 175 nontuberculous mycobacteria species based on 7547 genomic profiles.</title>
        <authorList>
            <person name="Matsumoto Y."/>
            <person name="Kinjo T."/>
            <person name="Motooka D."/>
            <person name="Nabeya D."/>
            <person name="Jung N."/>
            <person name="Uechi K."/>
            <person name="Horii T."/>
            <person name="Iida T."/>
            <person name="Fujita J."/>
            <person name="Nakamura S."/>
        </authorList>
    </citation>
    <scope>NUCLEOTIDE SEQUENCE [LARGE SCALE GENOMIC DNA]</scope>
    <source>
        <strain evidence="2 3">JCM 30395</strain>
    </source>
</reference>
<organism evidence="2 3">
    <name type="scientific">Mycolicibacterium sarraceniae</name>
    <dbReference type="NCBI Taxonomy" id="1534348"/>
    <lineage>
        <taxon>Bacteria</taxon>
        <taxon>Bacillati</taxon>
        <taxon>Actinomycetota</taxon>
        <taxon>Actinomycetes</taxon>
        <taxon>Mycobacteriales</taxon>
        <taxon>Mycobacteriaceae</taxon>
        <taxon>Mycolicibacterium</taxon>
    </lineage>
</organism>
<evidence type="ECO:0000313" key="3">
    <source>
        <dbReference type="Proteomes" id="UP000466445"/>
    </source>
</evidence>
<keyword evidence="1" id="KW-0812">Transmembrane</keyword>
<dbReference type="Proteomes" id="UP000466445">
    <property type="component" value="Chromosome"/>
</dbReference>
<accession>A0A7I7SNI7</accession>
<sequence>MLVWVHLTGMLVFTFLAWAFSEALQSGDSVHDRMRIPLIVASGLLWPVVLVGVAQIQLVRVTAKLLQPVTRA</sequence>
<keyword evidence="1" id="KW-1133">Transmembrane helix</keyword>
<feature type="transmembrane region" description="Helical" evidence="1">
    <location>
        <begin position="39"/>
        <end position="59"/>
    </location>
</feature>
<evidence type="ECO:0000256" key="1">
    <source>
        <dbReference type="SAM" id="Phobius"/>
    </source>
</evidence>
<keyword evidence="3" id="KW-1185">Reference proteome</keyword>
<dbReference type="EMBL" id="AP022595">
    <property type="protein sequence ID" value="BBY58100.1"/>
    <property type="molecule type" value="Genomic_DNA"/>
</dbReference>
<protein>
    <submittedName>
        <fullName evidence="2">Uncharacterized protein</fullName>
    </submittedName>
</protein>
<keyword evidence="1" id="KW-0472">Membrane</keyword>
<dbReference type="AlphaFoldDB" id="A0A7I7SNI7"/>
<dbReference type="RefSeq" id="WP_163695252.1">
    <property type="nucleotide sequence ID" value="NZ_AP022595.1"/>
</dbReference>
<dbReference type="KEGG" id="msar:MSAR_12360"/>
<proteinExistence type="predicted"/>